<organism evidence="1 2">
    <name type="scientific">Burkholderia anthinoferrum</name>
    <dbReference type="NCBI Taxonomy" id="3090833"/>
    <lineage>
        <taxon>Bacteria</taxon>
        <taxon>Pseudomonadati</taxon>
        <taxon>Pseudomonadota</taxon>
        <taxon>Betaproteobacteria</taxon>
        <taxon>Burkholderiales</taxon>
        <taxon>Burkholderiaceae</taxon>
        <taxon>Burkholderia</taxon>
    </lineage>
</organism>
<reference evidence="1 2" key="1">
    <citation type="journal article" date="2023" name="Front. Microbiol.">
        <title>Genomic analyses of Burkholderia respiratory isolates indicates two evolutionarily distinct B. anthina clades.</title>
        <authorList>
            <person name="Pham A."/>
            <person name="Volmer J.G."/>
            <person name="Chambers D.C."/>
            <person name="Smith D.J."/>
            <person name="Reid D.W."/>
            <person name="Burr L."/>
            <person name="Wells T.J."/>
        </authorList>
    </citation>
    <scope>NUCLEOTIDE SEQUENCE [LARGE SCALE GENOMIC DNA]</scope>
    <source>
        <strain evidence="1 2">BCCIQ07A</strain>
    </source>
</reference>
<dbReference type="EMBL" id="JAWRLE010000025">
    <property type="protein sequence ID" value="MEB2580611.1"/>
    <property type="molecule type" value="Genomic_DNA"/>
</dbReference>
<keyword evidence="2" id="KW-1185">Reference proteome</keyword>
<accession>A0ABU5WP98</accession>
<comment type="caution">
    <text evidence="1">The sequence shown here is derived from an EMBL/GenBank/DDBJ whole genome shotgun (WGS) entry which is preliminary data.</text>
</comment>
<protein>
    <recommendedName>
        <fullName evidence="3">DUF551 domain-containing protein</fullName>
    </recommendedName>
</protein>
<gene>
    <name evidence="1" type="ORF">SB593_16785</name>
</gene>
<dbReference type="RefSeq" id="WP_323620102.1">
    <property type="nucleotide sequence ID" value="NZ_JAWRKY010000003.1"/>
</dbReference>
<proteinExistence type="predicted"/>
<evidence type="ECO:0000313" key="2">
    <source>
        <dbReference type="Proteomes" id="UP001304467"/>
    </source>
</evidence>
<evidence type="ECO:0008006" key="3">
    <source>
        <dbReference type="Google" id="ProtNLM"/>
    </source>
</evidence>
<sequence length="395" mass="43574">MNTTDNSSADALTVPRELLLDLIDDVQSFADQIPCREREKAFRADLLARARAIAASPVERPAAAPNEDHECVYENGDGIFRECAELAKVGRTAPSPADERAALPRYTEWLHLRTHGEWSDGVPEWARDHTGRMNDFTAASAVIEELAAARATSAIETGAPIGWAWVSPTGHISRFIVDFDGKHDQLATGWKVRPVAFCDSAANETGAEGADEPYLVMLDVRDLFAYLRAAWREGQHYDREDMPDQADSWSAASDYANKTIERWTLMRPVTVRSPAAAAEAHASAGVIAAARAVIEADRAQTLTTEHVNALDNAIKIQHGELSLPEPRAGVTLFADNDERDEFVRACQDFDEDGETDVDYGLLMKWTVARLLDCDHFTITKKGRTAIETTRKGEPQ</sequence>
<name>A0ABU5WP98_9BURK</name>
<evidence type="ECO:0000313" key="1">
    <source>
        <dbReference type="EMBL" id="MEB2580611.1"/>
    </source>
</evidence>
<dbReference type="Proteomes" id="UP001304467">
    <property type="component" value="Unassembled WGS sequence"/>
</dbReference>